<feature type="region of interest" description="Disordered" evidence="1">
    <location>
        <begin position="1"/>
        <end position="22"/>
    </location>
</feature>
<organism evidence="2 3">
    <name type="scientific">Streptomyces ficellus</name>
    <dbReference type="NCBI Taxonomy" id="1977088"/>
    <lineage>
        <taxon>Bacteria</taxon>
        <taxon>Bacillati</taxon>
        <taxon>Actinomycetota</taxon>
        <taxon>Actinomycetes</taxon>
        <taxon>Kitasatosporales</taxon>
        <taxon>Streptomycetaceae</taxon>
        <taxon>Streptomyces</taxon>
    </lineage>
</organism>
<dbReference type="RefSeq" id="WP_290113638.1">
    <property type="nucleotide sequence ID" value="NZ_JAUEPL010000032.1"/>
</dbReference>
<gene>
    <name evidence="2" type="ORF">QWM81_20575</name>
</gene>
<evidence type="ECO:0000256" key="1">
    <source>
        <dbReference type="SAM" id="MobiDB-lite"/>
    </source>
</evidence>
<accession>A0ABT7ZAE4</accession>
<comment type="caution">
    <text evidence="2">The sequence shown here is derived from an EMBL/GenBank/DDBJ whole genome shotgun (WGS) entry which is preliminary data.</text>
</comment>
<evidence type="ECO:0000313" key="3">
    <source>
        <dbReference type="Proteomes" id="UP001174050"/>
    </source>
</evidence>
<name>A0ABT7ZAE4_9ACTN</name>
<proteinExistence type="predicted"/>
<dbReference type="Proteomes" id="UP001174050">
    <property type="component" value="Unassembled WGS sequence"/>
</dbReference>
<evidence type="ECO:0000313" key="2">
    <source>
        <dbReference type="EMBL" id="MDN3296410.1"/>
    </source>
</evidence>
<dbReference type="EMBL" id="JAUEPL010000032">
    <property type="protein sequence ID" value="MDN3296410.1"/>
    <property type="molecule type" value="Genomic_DNA"/>
</dbReference>
<evidence type="ECO:0008006" key="4">
    <source>
        <dbReference type="Google" id="ProtNLM"/>
    </source>
</evidence>
<protein>
    <recommendedName>
        <fullName evidence="4">AIM24 family protein</fullName>
    </recommendedName>
</protein>
<sequence>MSIDRGAGPFTGGLAARESNGARVGTGDLGSVWASGSMVDVVCGAGNFMYGSMRKSAQGDQVVSYRLPS</sequence>
<reference evidence="2" key="1">
    <citation type="submission" date="2023-06" db="EMBL/GenBank/DDBJ databases">
        <title>WGS-Sequencing of Streptomyces ficellus isolate 21 collected from sand in Gara Djebilet Iron Mine in Algeria.</title>
        <authorList>
            <person name="Zegers G.P."/>
            <person name="Gomez A."/>
            <person name="Gueddou A."/>
            <person name="Zahara A.F."/>
            <person name="Worth M."/>
            <person name="Sevigny J.L."/>
            <person name="Tisa L."/>
        </authorList>
    </citation>
    <scope>NUCLEOTIDE SEQUENCE</scope>
    <source>
        <strain evidence="2">AS11</strain>
    </source>
</reference>
<keyword evidence="3" id="KW-1185">Reference proteome</keyword>